<organism evidence="1 2">
    <name type="scientific">Cajanus cajan</name>
    <name type="common">Pigeon pea</name>
    <name type="synonym">Cajanus indicus</name>
    <dbReference type="NCBI Taxonomy" id="3821"/>
    <lineage>
        <taxon>Eukaryota</taxon>
        <taxon>Viridiplantae</taxon>
        <taxon>Streptophyta</taxon>
        <taxon>Embryophyta</taxon>
        <taxon>Tracheophyta</taxon>
        <taxon>Spermatophyta</taxon>
        <taxon>Magnoliopsida</taxon>
        <taxon>eudicotyledons</taxon>
        <taxon>Gunneridae</taxon>
        <taxon>Pentapetalae</taxon>
        <taxon>rosids</taxon>
        <taxon>fabids</taxon>
        <taxon>Fabales</taxon>
        <taxon>Fabaceae</taxon>
        <taxon>Papilionoideae</taxon>
        <taxon>50 kb inversion clade</taxon>
        <taxon>NPAAA clade</taxon>
        <taxon>indigoferoid/millettioid clade</taxon>
        <taxon>Phaseoleae</taxon>
        <taxon>Cajanus</taxon>
    </lineage>
</organism>
<reference evidence="1" key="1">
    <citation type="journal article" date="2012" name="Nat. Biotechnol.">
        <title>Draft genome sequence of pigeonpea (Cajanus cajan), an orphan legume crop of resource-poor farmers.</title>
        <authorList>
            <person name="Varshney R.K."/>
            <person name="Chen W."/>
            <person name="Li Y."/>
            <person name="Bharti A.K."/>
            <person name="Saxena R.K."/>
            <person name="Schlueter J.A."/>
            <person name="Donoghue M.T."/>
            <person name="Azam S."/>
            <person name="Fan G."/>
            <person name="Whaley A.M."/>
            <person name="Farmer A.D."/>
            <person name="Sheridan J."/>
            <person name="Iwata A."/>
            <person name="Tuteja R."/>
            <person name="Penmetsa R.V."/>
            <person name="Wu W."/>
            <person name="Upadhyaya H.D."/>
            <person name="Yang S.P."/>
            <person name="Shah T."/>
            <person name="Saxena K.B."/>
            <person name="Michael T."/>
            <person name="McCombie W.R."/>
            <person name="Yang B."/>
            <person name="Zhang G."/>
            <person name="Yang H."/>
            <person name="Wang J."/>
            <person name="Spillane C."/>
            <person name="Cook D.R."/>
            <person name="May G.D."/>
            <person name="Xu X."/>
            <person name="Jackson S.A."/>
        </authorList>
    </citation>
    <scope>NUCLEOTIDE SEQUENCE [LARGE SCALE GENOMIC DNA]</scope>
</reference>
<evidence type="ECO:0000313" key="2">
    <source>
        <dbReference type="Proteomes" id="UP000075243"/>
    </source>
</evidence>
<dbReference type="Proteomes" id="UP000075243">
    <property type="component" value="Unassembled WGS sequence"/>
</dbReference>
<keyword evidence="2" id="KW-1185">Reference proteome</keyword>
<dbReference type="EMBL" id="KQ483729">
    <property type="protein sequence ID" value="KYP42179.1"/>
    <property type="molecule type" value="Genomic_DNA"/>
</dbReference>
<sequence length="49" mass="5638">MLNSFWWGSNHHSGRGICWLSWDKLIMQKEHGGMGFLHLHSSNLAMLGK</sequence>
<name>A0A151RHZ3_CAJCA</name>
<proteinExistence type="predicted"/>
<dbReference type="AlphaFoldDB" id="A0A151RHZ3"/>
<evidence type="ECO:0000313" key="1">
    <source>
        <dbReference type="EMBL" id="KYP42179.1"/>
    </source>
</evidence>
<dbReference type="Gramene" id="C.cajan_35814.t">
    <property type="protein sequence ID" value="C.cajan_35814.t.cds1"/>
    <property type="gene ID" value="C.cajan_35814"/>
</dbReference>
<protein>
    <submittedName>
        <fullName evidence="1">Uncharacterized protein</fullName>
    </submittedName>
</protein>
<gene>
    <name evidence="1" type="ORF">KK1_036433</name>
</gene>
<accession>A0A151RHZ3</accession>